<protein>
    <submittedName>
        <fullName evidence="1">Uncharacterized protein</fullName>
    </submittedName>
</protein>
<keyword evidence="2" id="KW-1185">Reference proteome</keyword>
<reference evidence="1 2" key="1">
    <citation type="submission" date="2020-07" db="EMBL/GenBank/DDBJ databases">
        <title>Genomic analyses of the natural microbiome of Caenorhabditis elegans.</title>
        <authorList>
            <person name="Samuel B."/>
        </authorList>
    </citation>
    <scope>NUCLEOTIDE SEQUENCE [LARGE SCALE GENOMIC DNA]</scope>
    <source>
        <strain evidence="1 2">BIGb0408</strain>
    </source>
</reference>
<evidence type="ECO:0000313" key="1">
    <source>
        <dbReference type="EMBL" id="NYH73829.1"/>
    </source>
</evidence>
<dbReference type="EMBL" id="JACBYV010000001">
    <property type="protein sequence ID" value="NYH73829.1"/>
    <property type="molecule type" value="Genomic_DNA"/>
</dbReference>
<organism evidence="1 2">
    <name type="scientific">Phytopseudomonas flavescens</name>
    <dbReference type="NCBI Taxonomy" id="29435"/>
    <lineage>
        <taxon>Bacteria</taxon>
        <taxon>Pseudomonadati</taxon>
        <taxon>Pseudomonadota</taxon>
        <taxon>Gammaproteobacteria</taxon>
        <taxon>Pseudomonadales</taxon>
        <taxon>Pseudomonadaceae</taxon>
        <taxon>Phytopseudomonas</taxon>
    </lineage>
</organism>
<dbReference type="Proteomes" id="UP000578688">
    <property type="component" value="Unassembled WGS sequence"/>
</dbReference>
<proteinExistence type="predicted"/>
<accession>A0A7Y9XPE7</accession>
<evidence type="ECO:0000313" key="2">
    <source>
        <dbReference type="Proteomes" id="UP000578688"/>
    </source>
</evidence>
<sequence>MDGYLKHRPERSDFFFLICAANANTEHERSNKND</sequence>
<comment type="caution">
    <text evidence="1">The sequence shown here is derived from an EMBL/GenBank/DDBJ whole genome shotgun (WGS) entry which is preliminary data.</text>
</comment>
<gene>
    <name evidence="1" type="ORF">FHR27_002439</name>
</gene>
<dbReference type="AlphaFoldDB" id="A0A7Y9XPE7"/>
<name>A0A7Y9XPE7_9GAMM</name>